<protein>
    <submittedName>
        <fullName evidence="2">Uncharacterized protein</fullName>
    </submittedName>
</protein>
<proteinExistence type="predicted"/>
<keyword evidence="1" id="KW-0812">Transmembrane</keyword>
<gene>
    <name evidence="2" type="ORF">BC739_003894</name>
</gene>
<keyword evidence="1" id="KW-1133">Transmembrane helix</keyword>
<keyword evidence="1" id="KW-0472">Membrane</keyword>
<dbReference type="RefSeq" id="WP_025355955.1">
    <property type="nucleotide sequence ID" value="NZ_BAAABQ010000039.1"/>
</dbReference>
<dbReference type="EMBL" id="JACJID010000003">
    <property type="protein sequence ID" value="MBA8926688.1"/>
    <property type="molecule type" value="Genomic_DNA"/>
</dbReference>
<reference evidence="2 3" key="1">
    <citation type="submission" date="2020-08" db="EMBL/GenBank/DDBJ databases">
        <title>Genomic Encyclopedia of Archaeal and Bacterial Type Strains, Phase II (KMG-II): from individual species to whole genera.</title>
        <authorList>
            <person name="Goeker M."/>
        </authorList>
    </citation>
    <scope>NUCLEOTIDE SEQUENCE [LARGE SCALE GENOMIC DNA]</scope>
    <source>
        <strain evidence="2 3">DSM 43850</strain>
    </source>
</reference>
<feature type="transmembrane region" description="Helical" evidence="1">
    <location>
        <begin position="12"/>
        <end position="31"/>
    </location>
</feature>
<evidence type="ECO:0000313" key="2">
    <source>
        <dbReference type="EMBL" id="MBA8926688.1"/>
    </source>
</evidence>
<comment type="caution">
    <text evidence="2">The sequence shown here is derived from an EMBL/GenBank/DDBJ whole genome shotgun (WGS) entry which is preliminary data.</text>
</comment>
<feature type="transmembrane region" description="Helical" evidence="1">
    <location>
        <begin position="51"/>
        <end position="70"/>
    </location>
</feature>
<evidence type="ECO:0000313" key="3">
    <source>
        <dbReference type="Proteomes" id="UP000517916"/>
    </source>
</evidence>
<evidence type="ECO:0000256" key="1">
    <source>
        <dbReference type="SAM" id="Phobius"/>
    </source>
</evidence>
<accession>A0ABR6BII3</accession>
<name>A0ABR6BII3_9PSEU</name>
<sequence>MGVEMSKQTNEVLQIAAGWIGIQCGILPFVFKIFGHGGSWITLPLYLPDPYSLVVAGLVLVFAVAVIIWLDALKKRA</sequence>
<keyword evidence="3" id="KW-1185">Reference proteome</keyword>
<organism evidence="2 3">
    <name type="scientific">Kutzneria viridogrisea</name>
    <dbReference type="NCBI Taxonomy" id="47990"/>
    <lineage>
        <taxon>Bacteria</taxon>
        <taxon>Bacillati</taxon>
        <taxon>Actinomycetota</taxon>
        <taxon>Actinomycetes</taxon>
        <taxon>Pseudonocardiales</taxon>
        <taxon>Pseudonocardiaceae</taxon>
        <taxon>Kutzneria</taxon>
    </lineage>
</organism>
<dbReference type="Proteomes" id="UP000517916">
    <property type="component" value="Unassembled WGS sequence"/>
</dbReference>